<protein>
    <submittedName>
        <fullName evidence="1">Uncharacterized protein</fullName>
    </submittedName>
</protein>
<evidence type="ECO:0000313" key="2">
    <source>
        <dbReference type="Proteomes" id="UP001054945"/>
    </source>
</evidence>
<gene>
    <name evidence="1" type="ORF">CEXT_342201</name>
</gene>
<evidence type="ECO:0000313" key="1">
    <source>
        <dbReference type="EMBL" id="GIY03716.1"/>
    </source>
</evidence>
<organism evidence="1 2">
    <name type="scientific">Caerostris extrusa</name>
    <name type="common">Bark spider</name>
    <name type="synonym">Caerostris bankana</name>
    <dbReference type="NCBI Taxonomy" id="172846"/>
    <lineage>
        <taxon>Eukaryota</taxon>
        <taxon>Metazoa</taxon>
        <taxon>Ecdysozoa</taxon>
        <taxon>Arthropoda</taxon>
        <taxon>Chelicerata</taxon>
        <taxon>Arachnida</taxon>
        <taxon>Araneae</taxon>
        <taxon>Araneomorphae</taxon>
        <taxon>Entelegynae</taxon>
        <taxon>Araneoidea</taxon>
        <taxon>Araneidae</taxon>
        <taxon>Caerostris</taxon>
    </lineage>
</organism>
<name>A0AAV4Q6L0_CAEEX</name>
<dbReference type="EMBL" id="BPLR01005616">
    <property type="protein sequence ID" value="GIY03716.1"/>
    <property type="molecule type" value="Genomic_DNA"/>
</dbReference>
<comment type="caution">
    <text evidence="1">The sequence shown here is derived from an EMBL/GenBank/DDBJ whole genome shotgun (WGS) entry which is preliminary data.</text>
</comment>
<keyword evidence="2" id="KW-1185">Reference proteome</keyword>
<dbReference type="AlphaFoldDB" id="A0AAV4Q6L0"/>
<proteinExistence type="predicted"/>
<accession>A0AAV4Q6L0</accession>
<sequence>LAYCQRPSYNWRLRCHVKTSQFLVRSAESRVVGDLIMIRLASARWRCHRGACGVLHCYCLLSKVVV</sequence>
<feature type="non-terminal residue" evidence="1">
    <location>
        <position position="1"/>
    </location>
</feature>
<dbReference type="Proteomes" id="UP001054945">
    <property type="component" value="Unassembled WGS sequence"/>
</dbReference>
<reference evidence="1 2" key="1">
    <citation type="submission" date="2021-06" db="EMBL/GenBank/DDBJ databases">
        <title>Caerostris extrusa draft genome.</title>
        <authorList>
            <person name="Kono N."/>
            <person name="Arakawa K."/>
        </authorList>
    </citation>
    <scope>NUCLEOTIDE SEQUENCE [LARGE SCALE GENOMIC DNA]</scope>
</reference>